<dbReference type="Pfam" id="PF14411">
    <property type="entry name" value="LHH"/>
    <property type="match status" value="1"/>
</dbReference>
<evidence type="ECO:0000313" key="6">
    <source>
        <dbReference type="EMBL" id="MDQ0491739.1"/>
    </source>
</evidence>
<dbReference type="Pfam" id="PF25023">
    <property type="entry name" value="TEN_YD-shell"/>
    <property type="match status" value="1"/>
</dbReference>
<feature type="domain" description="LHH" evidence="4">
    <location>
        <begin position="2070"/>
        <end position="2145"/>
    </location>
</feature>
<dbReference type="InterPro" id="IPR026834">
    <property type="entry name" value="LHH"/>
</dbReference>
<dbReference type="InterPro" id="IPR056823">
    <property type="entry name" value="TEN-like_YD-shell"/>
</dbReference>
<feature type="compositionally biased region" description="Basic and acidic residues" evidence="2">
    <location>
        <begin position="1624"/>
        <end position="1633"/>
    </location>
</feature>
<evidence type="ECO:0000259" key="4">
    <source>
        <dbReference type="Pfam" id="PF14411"/>
    </source>
</evidence>
<keyword evidence="7" id="KW-1185">Reference proteome</keyword>
<name>A0ABU0KUF2_9ACTN</name>
<feature type="region of interest" description="Disordered" evidence="2">
    <location>
        <begin position="1624"/>
        <end position="1655"/>
    </location>
</feature>
<protein>
    <submittedName>
        <fullName evidence="6">RHS repeat-associated protein</fullName>
    </submittedName>
</protein>
<gene>
    <name evidence="6" type="ORF">QO019_006639</name>
</gene>
<feature type="region of interest" description="Disordered" evidence="2">
    <location>
        <begin position="1864"/>
        <end position="1887"/>
    </location>
</feature>
<feature type="region of interest" description="Disordered" evidence="2">
    <location>
        <begin position="61"/>
        <end position="83"/>
    </location>
</feature>
<reference evidence="6 7" key="1">
    <citation type="submission" date="2023-07" db="EMBL/GenBank/DDBJ databases">
        <title>Genomic Encyclopedia of Type Strains, Phase IV (KMG-IV): sequencing the most valuable type-strain genomes for metagenomic binning, comparative biology and taxonomic classification.</title>
        <authorList>
            <person name="Goeker M."/>
        </authorList>
    </citation>
    <scope>NUCLEOTIDE SEQUENCE [LARGE SCALE GENOMIC DNA]</scope>
    <source>
        <strain evidence="6 7">DSM 40573</strain>
    </source>
</reference>
<dbReference type="PANTHER" id="PTHR32305">
    <property type="match status" value="1"/>
</dbReference>
<dbReference type="EMBL" id="JAUSWC010000041">
    <property type="protein sequence ID" value="MDQ0491739.1"/>
    <property type="molecule type" value="Genomic_DNA"/>
</dbReference>
<dbReference type="InterPro" id="IPR031325">
    <property type="entry name" value="RHS_repeat"/>
</dbReference>
<feature type="compositionally biased region" description="Polar residues" evidence="2">
    <location>
        <begin position="1641"/>
        <end position="1655"/>
    </location>
</feature>
<dbReference type="Gene3D" id="2.180.10.10">
    <property type="entry name" value="RHS repeat-associated core"/>
    <property type="match status" value="1"/>
</dbReference>
<evidence type="ECO:0000256" key="3">
    <source>
        <dbReference type="SAM" id="SignalP"/>
    </source>
</evidence>
<dbReference type="PANTHER" id="PTHR32305:SF17">
    <property type="entry name" value="TRNA NUCLEASE WAPA"/>
    <property type="match status" value="1"/>
</dbReference>
<accession>A0ABU0KUF2</accession>
<feature type="domain" description="Teneurin-like YD-shell" evidence="5">
    <location>
        <begin position="1574"/>
        <end position="1844"/>
    </location>
</feature>
<evidence type="ECO:0000259" key="5">
    <source>
        <dbReference type="Pfam" id="PF25023"/>
    </source>
</evidence>
<feature type="signal peptide" evidence="3">
    <location>
        <begin position="1"/>
        <end position="20"/>
    </location>
</feature>
<evidence type="ECO:0000256" key="2">
    <source>
        <dbReference type="SAM" id="MobiDB-lite"/>
    </source>
</evidence>
<keyword evidence="3" id="KW-0732">Signal</keyword>
<evidence type="ECO:0000256" key="1">
    <source>
        <dbReference type="ARBA" id="ARBA00022737"/>
    </source>
</evidence>
<dbReference type="InterPro" id="IPR006530">
    <property type="entry name" value="YD"/>
</dbReference>
<dbReference type="Proteomes" id="UP001236795">
    <property type="component" value="Unassembled WGS sequence"/>
</dbReference>
<dbReference type="NCBIfam" id="TIGR03696">
    <property type="entry name" value="Rhs_assc_core"/>
    <property type="match status" value="1"/>
</dbReference>
<evidence type="ECO:0000313" key="7">
    <source>
        <dbReference type="Proteomes" id="UP001236795"/>
    </source>
</evidence>
<organism evidence="6 7">
    <name type="scientific">Streptomyces thermodiastaticus</name>
    <dbReference type="NCBI Taxonomy" id="44061"/>
    <lineage>
        <taxon>Bacteria</taxon>
        <taxon>Bacillati</taxon>
        <taxon>Actinomycetota</taxon>
        <taxon>Actinomycetes</taxon>
        <taxon>Kitasatosporales</taxon>
        <taxon>Streptomycetaceae</taxon>
        <taxon>Streptomyces</taxon>
    </lineage>
</organism>
<dbReference type="NCBIfam" id="TIGR01643">
    <property type="entry name" value="YD_repeat_2x"/>
    <property type="match status" value="2"/>
</dbReference>
<dbReference type="InterPro" id="IPR050708">
    <property type="entry name" value="T6SS_VgrG/RHS"/>
</dbReference>
<feature type="chain" id="PRO_5046903658" evidence="3">
    <location>
        <begin position="21"/>
        <end position="2150"/>
    </location>
</feature>
<sequence length="2150" mass="230224">MATLTGLSLLPGLLTPVAFAADEPDPLGPPTLEAPRSAKVTPFVAKVNKKTAAIVNEAAQADRTAAKRARRDQQHTTTWPTAGKATLRLATHATARTEAGDLPVTATAPAKGNKARSLTVEVLDQKGAAALGVKGVVLKVAAADGGRTRVGVDYSAFASAYGGDWAGRLKLFRLPDCSDTTPAKSACRTRTELGSTNNRAEQNVAATLSLPADGAPMMLALAAGTQSGAGDYKATPLSSSSTWEAGGGSGTFTWNYPLRVPPAAAGPTPDLAISYDSGSIDGRTASTNNQGSQVGEGFDLTSSYIERKYGSCDDDGHADKFDLCWKYDNASLVLNGRATELVKDDTTGTWRLKNDDASTVSRSTGAENGDDNGEHWTVITGDGTKYVFGLNKLTGAGADDRTNSVWTVPVFGDDAGEPGYADGTSFSGRVKTQAWRWNLDYVEDTHGNASSYWYTADTNHYDQLGDDDIGTPYVRGGYLREIRYGQRAGALFATPAASNRVVFSYEERCLASGTGCDSLTESTRDNWPDVPFDAVCKANVKCTGNNGPTFFTRKRLTAVTTSAWNAAAATPAYEEVDTWTLKHLYLDPGDTGDSTDQTLWLDEIRHTGKRGTDLALDPVKFGHEMLANRVDGPDDILPLHKPRLRTITSETGAQTIVTYLPADCAYGQTMPKVDTNTKRCYPVYWAPNGEDEPILDWFQKYPVSAVSVTDPHGGGLAVQHSYQYSSSGGAWHYNEDPLTPAKERTWSIWRGYERVTHLTGVSTGTQSKTVTVYLRGMHGDRVLGSDGKTPDPTARKTATVTGVKAAQITDLDQYAGFTRETVTYNGSAEVGGTVNDPWSKRTATQHKSYADTEAYYVRTAATHTRTNITSGVSPRDRIRTVRTTYDDYGMAEAVEDAGDVSVTGDEKCTRSWYARNDAVGINSLVSRSRTVAKPCATADASLDLPADSARPGDVISDIATVYDNPTATTWTATQKPTVGEATWTGRVKGYGADDSPVWQKVSTATYDALGRTLIVKDTRGQLVSRTTYTPAAAGPLTATTVENVKLHKTTTTVDFATGATTKVTDPNGRVTESEYDSLGRLTKVWLPNRLKILNKTPNYVYAYNVTSSGMSWVSTSTLRGDASGYNTSYAFYDSQLRPRQTQSPTPQGGRLITVTLYDTRGMAVSQHNDIWDSTSLPASTPVATSGGQAPIQTDTTYDGAGRATTVGTKIYGVTRWTTTTTYAGDTVSTSAPDGGQATAVVTNALGQMTERREYAGPQPTGTEFTRTRYTYHPAGQQKTVTGPDESQWTYTYDLFGRQVATTDPDKGSTATEYNDLDQVTSTTPNADANKKLLYEYDELGRKTSMWQKDKTDANKLAAWTFDTAAKGQPYEATRFDGGAATGKAYTKKITAYDYLYNATNTQLLLPEGDSLRAAGVGPTLTSTAAYRIDNTVSQTGSPAVGGLPSEAVEYKYNATGQQITTRGSSYYLQKANFSPQGDLRDLWLGTGEKLIYVTNSYEEGTRRLTGIKVTDDVNSYPLQDLAFTQDDAGNVTSIFDTTTLGGSAKPDHQCFTYDGHSRVTEAWTPKTADCASTGRITNNIDGSAPYWTSYTYNEAGQRATETTHTSTGDKTTSYVYNDTTKDTKPHTLDKTTGDRTAGYTYDSSGNTTSRPGPTAQQTLAWDAEGELSKVTEGTAQTGYLYDANGELLIRRASGDGDTILYFGNTEVRLTVKGTTKTVSGTRYYTANGQTIAVRTAVSGTSGTKLSFLAADHHGTSNVAIEAGTFTPTKRYTTPFGAPRGPQQHGPWPDDKGFLGKPRDTNTGLTHIGARAYDPETGQFISVDPLLELDKHQTLNGYSYAAQNPLTHSDPTGMGLACGNGPTADGCPKRPDGRAGNGRPNEAAKGPFGKHPCNSHCGTATSDSNGQTIYNAGSGEVLACAYGHCIGNVGPSDTEQYLGNYLASVLSDGNFWSGIIETAGGAFGMAGGGLLVATGAVECGTGVLCVAGAPTMAAGAGVAAAGAAMVDSGSDKLGRAFREADGKASSGGGKKQQAEESYWKLSEYDGQRVYQRDDLVDPDYFSPKDKYGRSNLKRMQQGIAPMGPDDKPINLHHMLQTQDGPIAEVTSSMHFGNYRQLHWKVGTDIPSGIDRNTFDAWKKLYWKDRAAGFGP</sequence>
<comment type="caution">
    <text evidence="6">The sequence shown here is derived from an EMBL/GenBank/DDBJ whole genome shotgun (WGS) entry which is preliminary data.</text>
</comment>
<dbReference type="Pfam" id="PF05593">
    <property type="entry name" value="RHS_repeat"/>
    <property type="match status" value="2"/>
</dbReference>
<proteinExistence type="predicted"/>
<keyword evidence="1" id="KW-0677">Repeat</keyword>
<dbReference type="InterPro" id="IPR022385">
    <property type="entry name" value="Rhs_assc_core"/>
</dbReference>